<dbReference type="GO" id="GO:0017004">
    <property type="term" value="P:cytochrome complex assembly"/>
    <property type="evidence" value="ECO:0007669"/>
    <property type="project" value="UniProtKB-KW"/>
</dbReference>
<evidence type="ECO:0000256" key="5">
    <source>
        <dbReference type="SAM" id="SignalP"/>
    </source>
</evidence>
<dbReference type="AlphaFoldDB" id="A0A5C6LUX0"/>
<dbReference type="PANTHER" id="PTHR42852:SF6">
    <property type="entry name" value="THIOL:DISULFIDE INTERCHANGE PROTEIN DSBE"/>
    <property type="match status" value="1"/>
</dbReference>
<feature type="domain" description="Thioredoxin" evidence="6">
    <location>
        <begin position="228"/>
        <end position="368"/>
    </location>
</feature>
<evidence type="ECO:0000313" key="8">
    <source>
        <dbReference type="Proteomes" id="UP000318815"/>
    </source>
</evidence>
<feature type="signal peptide" evidence="5">
    <location>
        <begin position="1"/>
        <end position="22"/>
    </location>
</feature>
<keyword evidence="5" id="KW-0732">Signal</keyword>
<protein>
    <submittedName>
        <fullName evidence="7">AhpC/TSA family protein</fullName>
    </submittedName>
</protein>
<dbReference type="InterPro" id="IPR036249">
    <property type="entry name" value="Thioredoxin-like_sf"/>
</dbReference>
<evidence type="ECO:0000313" key="7">
    <source>
        <dbReference type="EMBL" id="TWW01003.1"/>
    </source>
</evidence>
<evidence type="ECO:0000256" key="2">
    <source>
        <dbReference type="ARBA" id="ARBA00022748"/>
    </source>
</evidence>
<dbReference type="EMBL" id="VOHS01000006">
    <property type="protein sequence ID" value="TWW01003.1"/>
    <property type="molecule type" value="Genomic_DNA"/>
</dbReference>
<proteinExistence type="predicted"/>
<dbReference type="InterPro" id="IPR000866">
    <property type="entry name" value="AhpC/TSA"/>
</dbReference>
<dbReference type="Pfam" id="PF00578">
    <property type="entry name" value="AhpC-TSA"/>
    <property type="match status" value="1"/>
</dbReference>
<dbReference type="GO" id="GO:0016209">
    <property type="term" value="F:antioxidant activity"/>
    <property type="evidence" value="ECO:0007669"/>
    <property type="project" value="InterPro"/>
</dbReference>
<reference evidence="7 8" key="1">
    <citation type="submission" date="2019-08" db="EMBL/GenBank/DDBJ databases">
        <title>Whole genome sequencing of chitin degrading bacteria Chitinophaga pinensis YS16.</title>
        <authorList>
            <person name="Singh R.P."/>
            <person name="Manchanda G."/>
            <person name="Maurya I.K."/>
            <person name="Joshi N.K."/>
            <person name="Srivastava A.K."/>
        </authorList>
    </citation>
    <scope>NUCLEOTIDE SEQUENCE [LARGE SCALE GENOMIC DNA]</scope>
    <source>
        <strain evidence="7 8">YS-16</strain>
    </source>
</reference>
<dbReference type="Pfam" id="PF14289">
    <property type="entry name" value="DUF4369"/>
    <property type="match status" value="1"/>
</dbReference>
<dbReference type="InterPro" id="IPR017937">
    <property type="entry name" value="Thioredoxin_CS"/>
</dbReference>
<dbReference type="Proteomes" id="UP000318815">
    <property type="component" value="Unassembled WGS sequence"/>
</dbReference>
<dbReference type="RefSeq" id="WP_146304714.1">
    <property type="nucleotide sequence ID" value="NZ_VOHS01000006.1"/>
</dbReference>
<dbReference type="Gene3D" id="3.40.30.10">
    <property type="entry name" value="Glutaredoxin"/>
    <property type="match status" value="1"/>
</dbReference>
<dbReference type="SUPFAM" id="SSF52833">
    <property type="entry name" value="Thioredoxin-like"/>
    <property type="match status" value="1"/>
</dbReference>
<dbReference type="PROSITE" id="PS00194">
    <property type="entry name" value="THIOREDOXIN_1"/>
    <property type="match status" value="1"/>
</dbReference>
<gene>
    <name evidence="7" type="ORF">FEF09_08535</name>
</gene>
<dbReference type="PANTHER" id="PTHR42852">
    <property type="entry name" value="THIOL:DISULFIDE INTERCHANGE PROTEIN DSBE"/>
    <property type="match status" value="1"/>
</dbReference>
<name>A0A5C6LUX0_9BACT</name>
<dbReference type="PROSITE" id="PS51352">
    <property type="entry name" value="THIOREDOXIN_2"/>
    <property type="match status" value="1"/>
</dbReference>
<dbReference type="OrthoDB" id="9794348at2"/>
<dbReference type="InterPro" id="IPR050553">
    <property type="entry name" value="Thioredoxin_ResA/DsbE_sf"/>
</dbReference>
<dbReference type="InterPro" id="IPR013766">
    <property type="entry name" value="Thioredoxin_domain"/>
</dbReference>
<dbReference type="GO" id="GO:0030313">
    <property type="term" value="C:cell envelope"/>
    <property type="evidence" value="ECO:0007669"/>
    <property type="project" value="UniProtKB-SubCell"/>
</dbReference>
<evidence type="ECO:0000256" key="4">
    <source>
        <dbReference type="ARBA" id="ARBA00023284"/>
    </source>
</evidence>
<keyword evidence="8" id="KW-1185">Reference proteome</keyword>
<feature type="chain" id="PRO_5022965347" evidence="5">
    <location>
        <begin position="23"/>
        <end position="368"/>
    </location>
</feature>
<keyword evidence="4" id="KW-0676">Redox-active center</keyword>
<sequence length="368" mass="41469">MNIVFKRSLLALSLFIPVVIHAQTKDFRLIGKFKNARPHTKVYLVILTGGEKWTLDSTTVNNGGFVFKGKIDDYKRAFVGFSPAFDGSSLERRTIFLEPGDTFINSDGPLSAATFPGSKLNNDFTIVEAERQKYSDADDSLHKIKYTDGATQHADRERLERKYDQFRKEYIRKNPDSYFSQFYVRELLENKQISPLQADSLYKSYSSKYKAGERSRAVGTYIDNLLSMESGRPAPAFTCRDLNGKPVSLSDYRGKYLLLEFWASWCGPCRAESPNLKAAYDKYKNANFTILSISVDKEADKAKWLKAIEQDGTGAWTHVAQFQSGGAKISELYAIPHLPFNVLIDPSGKIIAKELLGAGLFNTLQKLL</sequence>
<dbReference type="CDD" id="cd02966">
    <property type="entry name" value="TlpA_like_family"/>
    <property type="match status" value="1"/>
</dbReference>
<keyword evidence="2" id="KW-0201">Cytochrome c-type biogenesis</keyword>
<dbReference type="InterPro" id="IPR025380">
    <property type="entry name" value="DUF4369"/>
</dbReference>
<evidence type="ECO:0000259" key="6">
    <source>
        <dbReference type="PROSITE" id="PS51352"/>
    </source>
</evidence>
<accession>A0A5C6LUX0</accession>
<organism evidence="7 8">
    <name type="scientific">Chitinophaga pinensis</name>
    <dbReference type="NCBI Taxonomy" id="79329"/>
    <lineage>
        <taxon>Bacteria</taxon>
        <taxon>Pseudomonadati</taxon>
        <taxon>Bacteroidota</taxon>
        <taxon>Chitinophagia</taxon>
        <taxon>Chitinophagales</taxon>
        <taxon>Chitinophagaceae</taxon>
        <taxon>Chitinophaga</taxon>
    </lineage>
</organism>
<evidence type="ECO:0000256" key="3">
    <source>
        <dbReference type="ARBA" id="ARBA00023157"/>
    </source>
</evidence>
<dbReference type="GO" id="GO:0016491">
    <property type="term" value="F:oxidoreductase activity"/>
    <property type="evidence" value="ECO:0007669"/>
    <property type="project" value="InterPro"/>
</dbReference>
<comment type="caution">
    <text evidence="7">The sequence shown here is derived from an EMBL/GenBank/DDBJ whole genome shotgun (WGS) entry which is preliminary data.</text>
</comment>
<comment type="subcellular location">
    <subcellularLocation>
        <location evidence="1">Cell envelope</location>
    </subcellularLocation>
</comment>
<keyword evidence="3" id="KW-1015">Disulfide bond</keyword>
<evidence type="ECO:0000256" key="1">
    <source>
        <dbReference type="ARBA" id="ARBA00004196"/>
    </source>
</evidence>